<evidence type="ECO:0000259" key="2">
    <source>
        <dbReference type="Pfam" id="PF01757"/>
    </source>
</evidence>
<evidence type="ECO:0000313" key="4">
    <source>
        <dbReference type="Proteomes" id="UP001224392"/>
    </source>
</evidence>
<dbReference type="Proteomes" id="UP001224392">
    <property type="component" value="Unassembled WGS sequence"/>
</dbReference>
<dbReference type="RefSeq" id="WP_285762505.1">
    <property type="nucleotide sequence ID" value="NZ_BSYJ01000001.1"/>
</dbReference>
<keyword evidence="4" id="KW-1185">Reference proteome</keyword>
<keyword evidence="3" id="KW-0808">Transferase</keyword>
<feature type="transmembrane region" description="Helical" evidence="1">
    <location>
        <begin position="332"/>
        <end position="351"/>
    </location>
</feature>
<evidence type="ECO:0000313" key="3">
    <source>
        <dbReference type="EMBL" id="GMG85986.1"/>
    </source>
</evidence>
<feature type="domain" description="Acyltransferase 3" evidence="2">
    <location>
        <begin position="22"/>
        <end position="375"/>
    </location>
</feature>
<dbReference type="PANTHER" id="PTHR36927:SF3">
    <property type="entry name" value="GLUCANS BIOSYNTHESIS PROTEIN C"/>
    <property type="match status" value="1"/>
</dbReference>
<protein>
    <submittedName>
        <fullName evidence="3">Acyltransferase family protein</fullName>
    </submittedName>
</protein>
<dbReference type="GO" id="GO:0016746">
    <property type="term" value="F:acyltransferase activity"/>
    <property type="evidence" value="ECO:0007669"/>
    <property type="project" value="UniProtKB-KW"/>
</dbReference>
<feature type="transmembrane region" description="Helical" evidence="1">
    <location>
        <begin position="200"/>
        <end position="221"/>
    </location>
</feature>
<feature type="transmembrane region" description="Helical" evidence="1">
    <location>
        <begin position="165"/>
        <end position="188"/>
    </location>
</feature>
<organism evidence="3 4">
    <name type="scientific">Biformimicrobium ophioploci</name>
    <dbReference type="NCBI Taxonomy" id="3036711"/>
    <lineage>
        <taxon>Bacteria</taxon>
        <taxon>Pseudomonadati</taxon>
        <taxon>Pseudomonadota</taxon>
        <taxon>Gammaproteobacteria</taxon>
        <taxon>Cellvibrionales</taxon>
        <taxon>Microbulbiferaceae</taxon>
        <taxon>Biformimicrobium</taxon>
    </lineage>
</organism>
<dbReference type="PANTHER" id="PTHR36927">
    <property type="entry name" value="BLR4337 PROTEIN"/>
    <property type="match status" value="1"/>
</dbReference>
<sequence>MNQSHAPALPPIGTENAPARRYDLDWLRILAFALLILYHLGMLYVADWEFHLKSSHLSEPLKWLMLFSSEWRLPLLFFVSGIASRLALRRVPLGRFTGLRSLRLLLPLLLCSYLVVSPQLFFQLKADHGYPHGFGTFLWQYLQPLHPELTRGVFNGLINPTWNHLWFLAYLWAYSMALVALLPLLGWLTRSRVGRAVRELLNRPLSLVLLPALPLALGFLLLSEHFATTRALVDDWNMHSLYFTVFLYGYWLGDAERPWASIRRRRRSLLLLGMAGYALVSAHYLAGMALPRVIEALVVHLNIWLWLLALSGYAAKYLNFDHPLRRYCNRAILPWYILHQTLMIAAAYWLVRQGLGPVLEAVVIGVITVAGCWAGYAVIRRYRPLRLVFGLPLAERERVAGQDDGPLEAAAGGMQS</sequence>
<reference evidence="3 4" key="1">
    <citation type="submission" date="2023-04" db="EMBL/GenBank/DDBJ databases">
        <title>Marinobulbifer ophiurae gen. nov., sp. Nov., isolate from tissue of brittle star Ophioplocus japonicus.</title>
        <authorList>
            <person name="Kawano K."/>
            <person name="Sawayama S."/>
            <person name="Nakagawa S."/>
        </authorList>
    </citation>
    <scope>NUCLEOTIDE SEQUENCE [LARGE SCALE GENOMIC DNA]</scope>
    <source>
        <strain evidence="3 4">NKW57</strain>
    </source>
</reference>
<keyword evidence="1" id="KW-1133">Transmembrane helix</keyword>
<feature type="transmembrane region" description="Helical" evidence="1">
    <location>
        <begin position="236"/>
        <end position="253"/>
    </location>
</feature>
<gene>
    <name evidence="3" type="ORF">MNKW57_03070</name>
</gene>
<accession>A0ABQ6LVA2</accession>
<evidence type="ECO:0000256" key="1">
    <source>
        <dbReference type="SAM" id="Phobius"/>
    </source>
</evidence>
<feature type="transmembrane region" description="Helical" evidence="1">
    <location>
        <begin position="357"/>
        <end position="379"/>
    </location>
</feature>
<feature type="transmembrane region" description="Helical" evidence="1">
    <location>
        <begin position="104"/>
        <end position="122"/>
    </location>
</feature>
<feature type="transmembrane region" description="Helical" evidence="1">
    <location>
        <begin position="26"/>
        <end position="46"/>
    </location>
</feature>
<dbReference type="Pfam" id="PF01757">
    <property type="entry name" value="Acyl_transf_3"/>
    <property type="match status" value="1"/>
</dbReference>
<dbReference type="EMBL" id="BSYJ01000001">
    <property type="protein sequence ID" value="GMG85986.1"/>
    <property type="molecule type" value="Genomic_DNA"/>
</dbReference>
<proteinExistence type="predicted"/>
<dbReference type="InterPro" id="IPR050623">
    <property type="entry name" value="Glucan_succinyl_AcylTrfase"/>
</dbReference>
<name>A0ABQ6LVA2_9GAMM</name>
<keyword evidence="1" id="KW-0812">Transmembrane</keyword>
<keyword evidence="1" id="KW-0472">Membrane</keyword>
<feature type="transmembrane region" description="Helical" evidence="1">
    <location>
        <begin position="71"/>
        <end position="88"/>
    </location>
</feature>
<feature type="transmembrane region" description="Helical" evidence="1">
    <location>
        <begin position="303"/>
        <end position="320"/>
    </location>
</feature>
<feature type="transmembrane region" description="Helical" evidence="1">
    <location>
        <begin position="269"/>
        <end position="291"/>
    </location>
</feature>
<keyword evidence="3" id="KW-0012">Acyltransferase</keyword>
<comment type="caution">
    <text evidence="3">The sequence shown here is derived from an EMBL/GenBank/DDBJ whole genome shotgun (WGS) entry which is preliminary data.</text>
</comment>
<dbReference type="InterPro" id="IPR002656">
    <property type="entry name" value="Acyl_transf_3_dom"/>
</dbReference>